<dbReference type="OrthoDB" id="10258141at2759"/>
<sequence length="798" mass="91361">MTPQLEEQEKLLEEAMTNVRFQAHQMKMSLDKQKLMDGLKHASSMLSELRTSLLSPKSYYELYMTITDELRYLESYLLEEFRKEQKDRKIPDLYEIVQYAGNIVPRLYLLITVGLVHIQTNSSSKKDLMKDLVEMCRGVQHPLRGLFLRNYLLQCMRNVLPDTPDDPNAAETPEGTVRDSIDFVLMNFAEMNKLWVRMQHQGHSRERERREQEREELKILVGTNLVRLSQLDSVSLDLYKKLVLPGILEQVVSCRDAIAQEYLMECIIQVFPDELHLATLSAFLKSCSELQAGVNVKNVIISLMNRLATFTQKNPSPETAQLFDIFSDQIASIIQCRHEMLVEDMVSLEVSLLDLALKCYPDRIDYVDKVMESTVAIFEKLSLDRIEYYSATSRELTRLMKIPIDEYNDVLRVLELEHYIRLLVCFDYQGRSAIASALVNSALENGTLISTPEQVDAILSMISPMVTDQEDQPSADPDPEDFAEEQGQLGRFIHHLKSENPDQQYLILSAARKHFGRGGPKRIKHTLPSIVFQAYQLAFTYSAIRELDPNWEKKCIKIFQFCHQTITALVKAEYYELPLRLFLQGALAINNIDFNGYENVAYEFFSQAFSLYEEDISESKAQLVALTLIIGVFERLSCFSAENAEPICTQCALAASKLLKKPDQARAVAVSAHLFWSGKTNDGKEMLNGPKVVECLKKVARIVSHCMDLSVQVQLYTELLNSYIYFYEKGNDAITVDLLNDLIGKIRSELPNLENSDETDQIISHFNNSLEHLRNRVECPESEGISYKGLNLNFFGLK</sequence>
<dbReference type="PANTHER" id="PTHR11099">
    <property type="entry name" value="VACUOLAR SORTING PROTEIN 35"/>
    <property type="match status" value="1"/>
</dbReference>
<evidence type="ECO:0000256" key="4">
    <source>
        <dbReference type="ARBA" id="ARBA00006536"/>
    </source>
</evidence>
<keyword evidence="12" id="KW-1185">Reference proteome</keyword>
<organism evidence="11 12">
    <name type="scientific">Bemisia tabaci</name>
    <name type="common">Sweetpotato whitefly</name>
    <name type="synonym">Aleurodes tabaci</name>
    <dbReference type="NCBI Taxonomy" id="7038"/>
    <lineage>
        <taxon>Eukaryota</taxon>
        <taxon>Metazoa</taxon>
        <taxon>Ecdysozoa</taxon>
        <taxon>Arthropoda</taxon>
        <taxon>Hexapoda</taxon>
        <taxon>Insecta</taxon>
        <taxon>Pterygota</taxon>
        <taxon>Neoptera</taxon>
        <taxon>Paraneoptera</taxon>
        <taxon>Hemiptera</taxon>
        <taxon>Sternorrhyncha</taxon>
        <taxon>Aleyrodoidea</taxon>
        <taxon>Aleyrodidae</taxon>
        <taxon>Aleyrodinae</taxon>
        <taxon>Bemisia</taxon>
    </lineage>
</organism>
<dbReference type="GO" id="GO:0030906">
    <property type="term" value="C:retromer, cargo-selective complex"/>
    <property type="evidence" value="ECO:0007669"/>
    <property type="project" value="InterPro"/>
</dbReference>
<evidence type="ECO:0000256" key="6">
    <source>
        <dbReference type="ARBA" id="ARBA00022490"/>
    </source>
</evidence>
<keyword evidence="9" id="KW-0472">Membrane</keyword>
<dbReference type="InterPro" id="IPR005378">
    <property type="entry name" value="Vps35"/>
</dbReference>
<comment type="subcellular location">
    <subcellularLocation>
        <location evidence="3">Cytoplasm</location>
    </subcellularLocation>
    <subcellularLocation>
        <location evidence="2">Golgi apparatus membrane</location>
    </subcellularLocation>
    <subcellularLocation>
        <location evidence="1">Membrane</location>
        <topology evidence="1">Peripheral membrane protein</topology>
    </subcellularLocation>
</comment>
<dbReference type="GO" id="GO:0006886">
    <property type="term" value="P:intracellular protein transport"/>
    <property type="evidence" value="ECO:0007669"/>
    <property type="project" value="TreeGrafter"/>
</dbReference>
<dbReference type="AlphaFoldDB" id="A0A9P0A6K8"/>
<proteinExistence type="inferred from homology"/>
<comment type="similarity">
    <text evidence="4 10">Belongs to the VPS35 family.</text>
</comment>
<dbReference type="GO" id="GO:0005770">
    <property type="term" value="C:late endosome"/>
    <property type="evidence" value="ECO:0007669"/>
    <property type="project" value="TreeGrafter"/>
</dbReference>
<dbReference type="FunFam" id="1.25.40.660:FF:000003">
    <property type="entry name" value="Vacuolar protein sorting-associated protein 35"/>
    <property type="match status" value="1"/>
</dbReference>
<evidence type="ECO:0000256" key="3">
    <source>
        <dbReference type="ARBA" id="ARBA00004496"/>
    </source>
</evidence>
<dbReference type="PIRSF" id="PIRSF009375">
    <property type="entry name" value="Retromer_Vps35"/>
    <property type="match status" value="1"/>
</dbReference>
<keyword evidence="5 10" id="KW-0813">Transport</keyword>
<dbReference type="InterPro" id="IPR042491">
    <property type="entry name" value="Vps35_C"/>
</dbReference>
<evidence type="ECO:0000256" key="2">
    <source>
        <dbReference type="ARBA" id="ARBA00004394"/>
    </source>
</evidence>
<dbReference type="Proteomes" id="UP001152759">
    <property type="component" value="Chromosome 2"/>
</dbReference>
<evidence type="ECO:0000313" key="12">
    <source>
        <dbReference type="Proteomes" id="UP001152759"/>
    </source>
</evidence>
<reference evidence="11" key="1">
    <citation type="submission" date="2021-12" db="EMBL/GenBank/DDBJ databases">
        <authorList>
            <person name="King R."/>
        </authorList>
    </citation>
    <scope>NUCLEOTIDE SEQUENCE</scope>
</reference>
<dbReference type="Gene3D" id="1.25.40.660">
    <property type="entry name" value="Vacuolar protein sorting-associated protein 35, helical subcomplex Vps35-C"/>
    <property type="match status" value="1"/>
</dbReference>
<keyword evidence="6" id="KW-0963">Cytoplasm</keyword>
<keyword evidence="7 10" id="KW-0653">Protein transport</keyword>
<evidence type="ECO:0000256" key="5">
    <source>
        <dbReference type="ARBA" id="ARBA00022448"/>
    </source>
</evidence>
<evidence type="ECO:0000256" key="1">
    <source>
        <dbReference type="ARBA" id="ARBA00004170"/>
    </source>
</evidence>
<keyword evidence="8" id="KW-0333">Golgi apparatus</keyword>
<comment type="function">
    <text evidence="10">Plays a role in vesicular protein sorting.</text>
</comment>
<dbReference type="PANTHER" id="PTHR11099:SF0">
    <property type="entry name" value="VACUOLAR PROTEIN SORTING-ASSOCIATED PROTEIN 35"/>
    <property type="match status" value="1"/>
</dbReference>
<evidence type="ECO:0000256" key="8">
    <source>
        <dbReference type="ARBA" id="ARBA00023034"/>
    </source>
</evidence>
<dbReference type="GO" id="GO:0005829">
    <property type="term" value="C:cytosol"/>
    <property type="evidence" value="ECO:0007669"/>
    <property type="project" value="GOC"/>
</dbReference>
<dbReference type="EMBL" id="OU963863">
    <property type="protein sequence ID" value="CAH0385332.1"/>
    <property type="molecule type" value="Genomic_DNA"/>
</dbReference>
<dbReference type="Pfam" id="PF03635">
    <property type="entry name" value="Vps35"/>
    <property type="match status" value="1"/>
</dbReference>
<name>A0A9P0A6K8_BEMTA</name>
<evidence type="ECO:0000313" key="11">
    <source>
        <dbReference type="EMBL" id="CAH0385332.1"/>
    </source>
</evidence>
<evidence type="ECO:0000256" key="9">
    <source>
        <dbReference type="ARBA" id="ARBA00023136"/>
    </source>
</evidence>
<evidence type="ECO:0000256" key="10">
    <source>
        <dbReference type="PIRNR" id="PIRNR009375"/>
    </source>
</evidence>
<dbReference type="GO" id="GO:0042147">
    <property type="term" value="P:retrograde transport, endosome to Golgi"/>
    <property type="evidence" value="ECO:0007669"/>
    <property type="project" value="InterPro"/>
</dbReference>
<gene>
    <name evidence="11" type="ORF">BEMITA_LOCUS4570</name>
</gene>
<evidence type="ECO:0000256" key="7">
    <source>
        <dbReference type="ARBA" id="ARBA00022927"/>
    </source>
</evidence>
<dbReference type="GO" id="GO:0000139">
    <property type="term" value="C:Golgi membrane"/>
    <property type="evidence" value="ECO:0007669"/>
    <property type="project" value="UniProtKB-SubCell"/>
</dbReference>
<dbReference type="KEGG" id="btab:109034252"/>
<accession>A0A9P0A6K8</accession>
<protein>
    <recommendedName>
        <fullName evidence="10">Vacuolar protein sorting-associated protein 35</fullName>
    </recommendedName>
</protein>